<name>A0A8S5N1G2_9CAUD</name>
<protein>
    <submittedName>
        <fullName evidence="1">Recombination enhancement function protein nuclease, DNase, HYDROLASE.4A</fullName>
    </submittedName>
</protein>
<sequence length="117" mass="13916">MMYPKPVYKKKRKQHKPSILQFKDGTCYLCTRLNGDYGRKPLQEHHIFGGPNRIHSEAYGLKVYLCIEHHTAGPAAVHNNVDNMRKLQRDGQRAFEREHTRVEFMNIFRKNYLEDEE</sequence>
<dbReference type="EMBL" id="BK015035">
    <property type="protein sequence ID" value="DAD88114.1"/>
    <property type="molecule type" value="Genomic_DNA"/>
</dbReference>
<dbReference type="GO" id="GO:0016787">
    <property type="term" value="F:hydrolase activity"/>
    <property type="evidence" value="ECO:0007669"/>
    <property type="project" value="UniProtKB-KW"/>
</dbReference>
<organism evidence="1">
    <name type="scientific">Siphoviridae sp. ctpbb7</name>
    <dbReference type="NCBI Taxonomy" id="2826465"/>
    <lineage>
        <taxon>Viruses</taxon>
        <taxon>Duplodnaviria</taxon>
        <taxon>Heunggongvirae</taxon>
        <taxon>Uroviricota</taxon>
        <taxon>Caudoviricetes</taxon>
    </lineage>
</organism>
<reference evidence="1" key="1">
    <citation type="journal article" date="2021" name="Proc. Natl. Acad. Sci. U.S.A.">
        <title>A Catalog of Tens of Thousands of Viruses from Human Metagenomes Reveals Hidden Associations with Chronic Diseases.</title>
        <authorList>
            <person name="Tisza M.J."/>
            <person name="Buck C.B."/>
        </authorList>
    </citation>
    <scope>NUCLEOTIDE SEQUENCE</scope>
    <source>
        <strain evidence="1">Ctpbb7</strain>
    </source>
</reference>
<keyword evidence="1" id="KW-0378">Hydrolase</keyword>
<accession>A0A8S5N1G2</accession>
<evidence type="ECO:0000313" key="1">
    <source>
        <dbReference type="EMBL" id="DAD88114.1"/>
    </source>
</evidence>
<proteinExistence type="predicted"/>